<dbReference type="Gene3D" id="3.30.420.80">
    <property type="entry name" value="Ribosomal protein S11"/>
    <property type="match status" value="1"/>
</dbReference>
<gene>
    <name evidence="4" type="primary">rps11</name>
    <name evidence="4" type="ORF">Pi_027</name>
</gene>
<dbReference type="AlphaFoldDB" id="A0A8A3SPI5"/>
<reference evidence="4" key="1">
    <citation type="submission" date="2021-02" db="EMBL/GenBank/DDBJ databases">
        <authorList>
            <person name="Jeong Y."/>
            <person name="Lee J."/>
        </authorList>
    </citation>
    <scope>NUCLEOTIDE SEQUENCE</scope>
    <source>
        <strain evidence="4">MEG005</strain>
    </source>
</reference>
<keyword evidence="3" id="KW-0472">Membrane</keyword>
<accession>A0A8A3SPI5</accession>
<organism evidence="4">
    <name type="scientific">Pleurosigma inscriptura</name>
    <dbReference type="NCBI Taxonomy" id="2819025"/>
    <lineage>
        <taxon>Eukaryota</taxon>
        <taxon>Sar</taxon>
        <taxon>Stramenopiles</taxon>
        <taxon>Ochrophyta</taxon>
        <taxon>Bacillariophyta</taxon>
        <taxon>Bacillariophyceae</taxon>
        <taxon>Bacillariophycidae</taxon>
        <taxon>Naviculales</taxon>
        <taxon>Pleurosigmataceae</taxon>
        <taxon>Pleurosigma</taxon>
    </lineage>
</organism>
<sequence>MKKQFYQSLHFFLSTNHLLKKHKKDFLISYVVYFCFSVSNTIFHISDATGNLKMSYSAGLIDLQGKQKVARKLALTRFFNILSLAKSKFLKKNPVALHFKNVNGSNKSLIVKKLKQKLFIKIIKSFDLDAYNGCRKKKGRRKR</sequence>
<evidence type="ECO:0000256" key="2">
    <source>
        <dbReference type="ARBA" id="ARBA00023274"/>
    </source>
</evidence>
<protein>
    <submittedName>
        <fullName evidence="4">Ribosomal protein S11</fullName>
    </submittedName>
</protein>
<dbReference type="GO" id="GO:0005840">
    <property type="term" value="C:ribosome"/>
    <property type="evidence" value="ECO:0007669"/>
    <property type="project" value="UniProtKB-KW"/>
</dbReference>
<dbReference type="GO" id="GO:1990904">
    <property type="term" value="C:ribonucleoprotein complex"/>
    <property type="evidence" value="ECO:0007669"/>
    <property type="project" value="UniProtKB-KW"/>
</dbReference>
<dbReference type="EMBL" id="MW566731">
    <property type="protein sequence ID" value="QSZ78242.1"/>
    <property type="molecule type" value="Genomic_DNA"/>
</dbReference>
<geneLocation type="mitochondrion" evidence="4"/>
<dbReference type="GO" id="GO:0003735">
    <property type="term" value="F:structural constituent of ribosome"/>
    <property type="evidence" value="ECO:0007669"/>
    <property type="project" value="InterPro"/>
</dbReference>
<evidence type="ECO:0000313" key="4">
    <source>
        <dbReference type="EMBL" id="QSZ78242.1"/>
    </source>
</evidence>
<keyword evidence="3" id="KW-1133">Transmembrane helix</keyword>
<dbReference type="GeneID" id="69227062"/>
<evidence type="ECO:0000256" key="1">
    <source>
        <dbReference type="ARBA" id="ARBA00022980"/>
    </source>
</evidence>
<keyword evidence="1 4" id="KW-0689">Ribosomal protein</keyword>
<dbReference type="InterPro" id="IPR036967">
    <property type="entry name" value="Ribosomal_uS11_sf"/>
</dbReference>
<keyword evidence="4" id="KW-0496">Mitochondrion</keyword>
<dbReference type="SUPFAM" id="SSF53137">
    <property type="entry name" value="Translational machinery components"/>
    <property type="match status" value="1"/>
</dbReference>
<evidence type="ECO:0000256" key="3">
    <source>
        <dbReference type="SAM" id="Phobius"/>
    </source>
</evidence>
<keyword evidence="2" id="KW-0687">Ribonucleoprotein</keyword>
<name>A0A8A3SPI5_9STRA</name>
<proteinExistence type="predicted"/>
<keyword evidence="3" id="KW-0812">Transmembrane</keyword>
<dbReference type="GO" id="GO:0006412">
    <property type="term" value="P:translation"/>
    <property type="evidence" value="ECO:0007669"/>
    <property type="project" value="InterPro"/>
</dbReference>
<feature type="transmembrane region" description="Helical" evidence="3">
    <location>
        <begin position="26"/>
        <end position="45"/>
    </location>
</feature>
<dbReference type="RefSeq" id="YP_010233625.1">
    <property type="nucleotide sequence ID" value="NC_059753.1"/>
</dbReference>